<evidence type="ECO:0000313" key="1">
    <source>
        <dbReference type="EMBL" id="THH08043.1"/>
    </source>
</evidence>
<accession>A0A4V3XD20</accession>
<proteinExistence type="predicted"/>
<evidence type="ECO:0000313" key="2">
    <source>
        <dbReference type="Proteomes" id="UP000308199"/>
    </source>
</evidence>
<sequence length="158" mass="17547">MFIIETSLPFVARVALASTALGTSALSTALVGWCGHPYVATIRALTESSEVKHEKDAAAEATKIEGVQLETYTLTLQPRFTSVYDSAFLTETRRPFAKWELAESVMLQRSSEDGSKTPSEETVAETMDTQGKVLGRWIVSWNEERTKGECRREGKVQR</sequence>
<name>A0A4V3XD20_9AGAM</name>
<dbReference type="AlphaFoldDB" id="A0A4V3XD20"/>
<gene>
    <name evidence="1" type="ORF">EW145_g2972</name>
</gene>
<organism evidence="1 2">
    <name type="scientific">Phellinidium pouzarii</name>
    <dbReference type="NCBI Taxonomy" id="167371"/>
    <lineage>
        <taxon>Eukaryota</taxon>
        <taxon>Fungi</taxon>
        <taxon>Dikarya</taxon>
        <taxon>Basidiomycota</taxon>
        <taxon>Agaricomycotina</taxon>
        <taxon>Agaricomycetes</taxon>
        <taxon>Hymenochaetales</taxon>
        <taxon>Hymenochaetaceae</taxon>
        <taxon>Phellinidium</taxon>
    </lineage>
</organism>
<protein>
    <submittedName>
        <fullName evidence="1">Uncharacterized protein</fullName>
    </submittedName>
</protein>
<dbReference type="OrthoDB" id="5386199at2759"/>
<reference evidence="1 2" key="1">
    <citation type="submission" date="2019-02" db="EMBL/GenBank/DDBJ databases">
        <title>Genome sequencing of the rare red list fungi Phellinidium pouzarii.</title>
        <authorList>
            <person name="Buettner E."/>
            <person name="Kellner H."/>
        </authorList>
    </citation>
    <scope>NUCLEOTIDE SEQUENCE [LARGE SCALE GENOMIC DNA]</scope>
    <source>
        <strain evidence="1 2">DSM 108285</strain>
    </source>
</reference>
<dbReference type="Proteomes" id="UP000308199">
    <property type="component" value="Unassembled WGS sequence"/>
</dbReference>
<dbReference type="EMBL" id="SGPK01000116">
    <property type="protein sequence ID" value="THH08043.1"/>
    <property type="molecule type" value="Genomic_DNA"/>
</dbReference>
<comment type="caution">
    <text evidence="1">The sequence shown here is derived from an EMBL/GenBank/DDBJ whole genome shotgun (WGS) entry which is preliminary data.</text>
</comment>
<keyword evidence="2" id="KW-1185">Reference proteome</keyword>